<comment type="caution">
    <text evidence="1">The sequence shown here is derived from an EMBL/GenBank/DDBJ whole genome shotgun (WGS) entry which is preliminary data.</text>
</comment>
<sequence length="39" mass="4209">MTIITLEMSDLNSFILSVLITEYGNGCGSAIAKPEILSY</sequence>
<dbReference type="AlphaFoldDB" id="A0A198UH56"/>
<evidence type="ECO:0000313" key="1">
    <source>
        <dbReference type="EMBL" id="OAU95731.1"/>
    </source>
</evidence>
<proteinExistence type="predicted"/>
<accession>A0A198UH56</accession>
<dbReference type="PATRIC" id="fig|480.238.peg.1596"/>
<dbReference type="EMBL" id="LXHC01000022">
    <property type="protein sequence ID" value="OAU95731.1"/>
    <property type="molecule type" value="Genomic_DNA"/>
</dbReference>
<gene>
    <name evidence="1" type="ORF">AO384_1337</name>
</gene>
<name>A0A198UH56_MORCA</name>
<reference evidence="1 2" key="1">
    <citation type="journal article" date="2016" name="Genome Biol. Evol.">
        <title>Comparative Genomic Analyses of the Moraxella catarrhalis Serosensitive and Seroresistant Lineages Demonstrate Their Independent Evolution.</title>
        <authorList>
            <person name="Earl J.P."/>
            <person name="de Vries S.P."/>
            <person name="Ahmed A."/>
            <person name="Powell E."/>
            <person name="Schultz M.P."/>
            <person name="Hermans P.W."/>
            <person name="Hill D.J."/>
            <person name="Zhou Z."/>
            <person name="Constantinidou C.I."/>
            <person name="Hu F.Z."/>
            <person name="Bootsma H.J."/>
            <person name="Ehrlich G.D."/>
        </authorList>
    </citation>
    <scope>NUCLEOTIDE SEQUENCE [LARGE SCALE GENOMIC DNA]</scope>
    <source>
        <strain evidence="1 2">Z7542</strain>
    </source>
</reference>
<protein>
    <submittedName>
        <fullName evidence="1">Uncharacterized protein</fullName>
    </submittedName>
</protein>
<organism evidence="1 2">
    <name type="scientific">Moraxella catarrhalis</name>
    <name type="common">Branhamella catarrhalis</name>
    <dbReference type="NCBI Taxonomy" id="480"/>
    <lineage>
        <taxon>Bacteria</taxon>
        <taxon>Pseudomonadati</taxon>
        <taxon>Pseudomonadota</taxon>
        <taxon>Gammaproteobacteria</taxon>
        <taxon>Moraxellales</taxon>
        <taxon>Moraxellaceae</taxon>
        <taxon>Moraxella</taxon>
    </lineage>
</organism>
<keyword evidence="2" id="KW-1185">Reference proteome</keyword>
<evidence type="ECO:0000313" key="2">
    <source>
        <dbReference type="Proteomes" id="UP000078228"/>
    </source>
</evidence>
<dbReference type="Proteomes" id="UP000078228">
    <property type="component" value="Unassembled WGS sequence"/>
</dbReference>